<feature type="transmembrane region" description="Helical" evidence="1">
    <location>
        <begin position="12"/>
        <end position="34"/>
    </location>
</feature>
<keyword evidence="2" id="KW-0378">Hydrolase</keyword>
<keyword evidence="1" id="KW-0472">Membrane</keyword>
<keyword evidence="1" id="KW-0812">Transmembrane</keyword>
<gene>
    <name evidence="2" type="ORF">MNB_SV-13-974</name>
</gene>
<dbReference type="GO" id="GO:0006508">
    <property type="term" value="P:proteolysis"/>
    <property type="evidence" value="ECO:0007669"/>
    <property type="project" value="UniProtKB-KW"/>
</dbReference>
<keyword evidence="1" id="KW-1133">Transmembrane helix</keyword>
<dbReference type="GO" id="GO:0008233">
    <property type="term" value="F:peptidase activity"/>
    <property type="evidence" value="ECO:0007669"/>
    <property type="project" value="UniProtKB-KW"/>
</dbReference>
<evidence type="ECO:0000256" key="1">
    <source>
        <dbReference type="SAM" id="Phobius"/>
    </source>
</evidence>
<reference evidence="2" key="1">
    <citation type="submission" date="2016-10" db="EMBL/GenBank/DDBJ databases">
        <authorList>
            <person name="de Groot N.N."/>
        </authorList>
    </citation>
    <scope>NUCLEOTIDE SEQUENCE</scope>
</reference>
<keyword evidence="2" id="KW-0645">Protease</keyword>
<evidence type="ECO:0000313" key="2">
    <source>
        <dbReference type="EMBL" id="SFV55462.1"/>
    </source>
</evidence>
<name>A0A1W1BPQ7_9ZZZZ</name>
<proteinExistence type="predicted"/>
<protein>
    <submittedName>
        <fullName evidence="2">Putative activity regulator of membrane protease YbbK</fullName>
    </submittedName>
</protein>
<dbReference type="AlphaFoldDB" id="A0A1W1BPQ7"/>
<sequence length="79" mass="9273">MFLLLNETFTWWHWILLGIILLIIEINIGTFFILGLGLSAIFVGVFSFFIPLGFIIEICIFSFLSLLIILLHFRQKKRK</sequence>
<dbReference type="EMBL" id="FPHM01000028">
    <property type="protein sequence ID" value="SFV55462.1"/>
    <property type="molecule type" value="Genomic_DNA"/>
</dbReference>
<organism evidence="2">
    <name type="scientific">hydrothermal vent metagenome</name>
    <dbReference type="NCBI Taxonomy" id="652676"/>
    <lineage>
        <taxon>unclassified sequences</taxon>
        <taxon>metagenomes</taxon>
        <taxon>ecological metagenomes</taxon>
    </lineage>
</organism>
<feature type="transmembrane region" description="Helical" evidence="1">
    <location>
        <begin position="40"/>
        <end position="73"/>
    </location>
</feature>
<accession>A0A1W1BPQ7</accession>